<dbReference type="InterPro" id="IPR051616">
    <property type="entry name" value="Cul2-RING_E3_ligase_SR"/>
</dbReference>
<feature type="repeat" description="ANK" evidence="1">
    <location>
        <begin position="68"/>
        <end position="100"/>
    </location>
</feature>
<keyword evidence="5" id="KW-1185">Reference proteome</keyword>
<dbReference type="HOGENOM" id="CLU_000134_44_6_1"/>
<dbReference type="PROSITE" id="PS50088">
    <property type="entry name" value="ANK_REPEAT"/>
    <property type="match status" value="2"/>
</dbReference>
<dbReference type="Gene3D" id="1.25.40.20">
    <property type="entry name" value="Ankyrin repeat-containing domain"/>
    <property type="match status" value="2"/>
</dbReference>
<evidence type="ECO:0000256" key="2">
    <source>
        <dbReference type="PROSITE-ProRule" id="PRU00339"/>
    </source>
</evidence>
<dbReference type="STRING" id="4555.K4ALX7"/>
<organism evidence="4 5">
    <name type="scientific">Setaria italica</name>
    <name type="common">Foxtail millet</name>
    <name type="synonym">Panicum italicum</name>
    <dbReference type="NCBI Taxonomy" id="4555"/>
    <lineage>
        <taxon>Eukaryota</taxon>
        <taxon>Viridiplantae</taxon>
        <taxon>Streptophyta</taxon>
        <taxon>Embryophyta</taxon>
        <taxon>Tracheophyta</taxon>
        <taxon>Spermatophyta</taxon>
        <taxon>Magnoliopsida</taxon>
        <taxon>Liliopsida</taxon>
        <taxon>Poales</taxon>
        <taxon>Poaceae</taxon>
        <taxon>PACMAD clade</taxon>
        <taxon>Panicoideae</taxon>
        <taxon>Panicodae</taxon>
        <taxon>Paniceae</taxon>
        <taxon>Cenchrinae</taxon>
        <taxon>Setaria</taxon>
    </lineage>
</organism>
<dbReference type="Pfam" id="PF00515">
    <property type="entry name" value="TPR_1"/>
    <property type="match status" value="1"/>
</dbReference>
<evidence type="ECO:0000256" key="3">
    <source>
        <dbReference type="SAM" id="MobiDB-lite"/>
    </source>
</evidence>
<dbReference type="InterPro" id="IPR036770">
    <property type="entry name" value="Ankyrin_rpt-contain_sf"/>
</dbReference>
<dbReference type="PROSITE" id="PS50005">
    <property type="entry name" value="TPR"/>
    <property type="match status" value="1"/>
</dbReference>
<dbReference type="SMART" id="SM00248">
    <property type="entry name" value="ANK"/>
    <property type="match status" value="5"/>
</dbReference>
<dbReference type="InterPro" id="IPR011990">
    <property type="entry name" value="TPR-like_helical_dom_sf"/>
</dbReference>
<dbReference type="SUPFAM" id="SSF48403">
    <property type="entry name" value="Ankyrin repeat"/>
    <property type="match status" value="1"/>
</dbReference>
<dbReference type="InParanoid" id="K4ALX7"/>
<dbReference type="SMART" id="SM00028">
    <property type="entry name" value="TPR"/>
    <property type="match status" value="2"/>
</dbReference>
<proteinExistence type="predicted"/>
<dbReference type="Proteomes" id="UP000004995">
    <property type="component" value="Unassembled WGS sequence"/>
</dbReference>
<reference evidence="5" key="1">
    <citation type="journal article" date="2012" name="Nat. Biotechnol.">
        <title>Reference genome sequence of the model plant Setaria.</title>
        <authorList>
            <person name="Bennetzen J.L."/>
            <person name="Schmutz J."/>
            <person name="Wang H."/>
            <person name="Percifield R."/>
            <person name="Hawkins J."/>
            <person name="Pontaroli A.C."/>
            <person name="Estep M."/>
            <person name="Feng L."/>
            <person name="Vaughn J.N."/>
            <person name="Grimwood J."/>
            <person name="Jenkins J."/>
            <person name="Barry K."/>
            <person name="Lindquist E."/>
            <person name="Hellsten U."/>
            <person name="Deshpande S."/>
            <person name="Wang X."/>
            <person name="Wu X."/>
            <person name="Mitros T."/>
            <person name="Triplett J."/>
            <person name="Yang X."/>
            <person name="Ye C.Y."/>
            <person name="Mauro-Herrera M."/>
            <person name="Wang L."/>
            <person name="Li P."/>
            <person name="Sharma M."/>
            <person name="Sharma R."/>
            <person name="Ronald P.C."/>
            <person name="Panaud O."/>
            <person name="Kellogg E.A."/>
            <person name="Brutnell T.P."/>
            <person name="Doust A.N."/>
            <person name="Tuskan G.A."/>
            <person name="Rokhsar D."/>
            <person name="Devos K.M."/>
        </authorList>
    </citation>
    <scope>NUCLEOTIDE SEQUENCE [LARGE SCALE GENOMIC DNA]</scope>
    <source>
        <strain evidence="5">cv. Yugu1</strain>
    </source>
</reference>
<dbReference type="Pfam" id="PF13857">
    <property type="entry name" value="Ank_5"/>
    <property type="match status" value="1"/>
</dbReference>
<accession>K4ALX7</accession>
<name>K4ALX7_SETIT</name>
<dbReference type="Gramene" id="KQK87726">
    <property type="protein sequence ID" value="KQK87726"/>
    <property type="gene ID" value="SETIT_039912mg"/>
</dbReference>
<sequence length="393" mass="42576">FLDRITEESDKEEKLGPLHDAAGKGKMDTCQHLVENLGFDVNIPANDGSGKTPLACSVSGANVDVNSSEGTPLHVAAAHGKFGVMQILLEHHADPDRVSPDHCTPLAEVLCAANEKVNESGCLKCMNLLVKVAGADLNSTDPDTPLVIATSKGLTGCVDYLLEVGADANIRSKDGGRRPIEIAAKSGRRGLVESLLPFTSPIRTVSDWSVEGIIAYARSRPTEDKGQESDEDSNIQQNLRDESAVREDAGASRACTKDKLSDEDRKAQLKLHGAKAVSRMDYTGASKFYTEAIMLDPADATLYSNRSFCHLKIGEKKDALVDANACISLRPEWPKGYYRKGAAHMSLKEYKEARDAFMDGLKLDPSNLDIQNAYWEADEAMIKKHSAGQTSLD</sequence>
<dbReference type="PROSITE" id="PS50297">
    <property type="entry name" value="ANK_REP_REGION"/>
    <property type="match status" value="2"/>
</dbReference>
<feature type="repeat" description="TPR" evidence="2">
    <location>
        <begin position="334"/>
        <end position="367"/>
    </location>
</feature>
<feature type="compositionally biased region" description="Basic and acidic residues" evidence="3">
    <location>
        <begin position="239"/>
        <end position="259"/>
    </location>
</feature>
<feature type="repeat" description="ANK" evidence="1">
    <location>
        <begin position="141"/>
        <end position="173"/>
    </location>
</feature>
<evidence type="ECO:0000256" key="1">
    <source>
        <dbReference type="PROSITE-ProRule" id="PRU00023"/>
    </source>
</evidence>
<evidence type="ECO:0000313" key="5">
    <source>
        <dbReference type="Proteomes" id="UP000004995"/>
    </source>
</evidence>
<protein>
    <submittedName>
        <fullName evidence="4">Uncharacterized protein</fullName>
    </submittedName>
</protein>
<keyword evidence="2" id="KW-0802">TPR repeat</keyword>
<feature type="region of interest" description="Disordered" evidence="3">
    <location>
        <begin position="219"/>
        <end position="259"/>
    </location>
</feature>
<dbReference type="PANTHER" id="PTHR46224:SF19">
    <property type="entry name" value="OS03G0680200 PROTEIN"/>
    <property type="match status" value="1"/>
</dbReference>
<dbReference type="InterPro" id="IPR019734">
    <property type="entry name" value="TPR_rpt"/>
</dbReference>
<dbReference type="EMBL" id="AGNK02005436">
    <property type="status" value="NOT_ANNOTATED_CDS"/>
    <property type="molecule type" value="Genomic_DNA"/>
</dbReference>
<keyword evidence="1" id="KW-0040">ANK repeat</keyword>
<dbReference type="Pfam" id="PF12796">
    <property type="entry name" value="Ank_2"/>
    <property type="match status" value="1"/>
</dbReference>
<dbReference type="PANTHER" id="PTHR46224">
    <property type="entry name" value="ANKYRIN REPEAT FAMILY PROTEIN"/>
    <property type="match status" value="1"/>
</dbReference>
<dbReference type="InterPro" id="IPR002110">
    <property type="entry name" value="Ankyrin_rpt"/>
</dbReference>
<dbReference type="Gene3D" id="1.25.40.10">
    <property type="entry name" value="Tetratricopeptide repeat domain"/>
    <property type="match status" value="1"/>
</dbReference>
<dbReference type="eggNOG" id="KOG0548">
    <property type="taxonomic scope" value="Eukaryota"/>
</dbReference>
<evidence type="ECO:0000313" key="4">
    <source>
        <dbReference type="EnsemblPlants" id="KQK87726"/>
    </source>
</evidence>
<reference evidence="4" key="2">
    <citation type="submission" date="2018-08" db="UniProtKB">
        <authorList>
            <consortium name="EnsemblPlants"/>
        </authorList>
    </citation>
    <scope>IDENTIFICATION</scope>
    <source>
        <strain evidence="4">Yugu1</strain>
    </source>
</reference>
<dbReference type="EnsemblPlants" id="KQK87726">
    <property type="protein sequence ID" value="KQK87726"/>
    <property type="gene ID" value="SETIT_039912mg"/>
</dbReference>
<dbReference type="OMA" id="KEACHAF"/>
<dbReference type="AlphaFoldDB" id="K4ALX7"/>
<dbReference type="SUPFAM" id="SSF48452">
    <property type="entry name" value="TPR-like"/>
    <property type="match status" value="1"/>
</dbReference>
<dbReference type="eggNOG" id="KOG0504">
    <property type="taxonomic scope" value="Eukaryota"/>
</dbReference>
<feature type="region of interest" description="Disordered" evidence="3">
    <location>
        <begin position="1"/>
        <end position="22"/>
    </location>
</feature>